<dbReference type="EMBL" id="MT143237">
    <property type="protein sequence ID" value="QJA94498.1"/>
    <property type="molecule type" value="Genomic_DNA"/>
</dbReference>
<proteinExistence type="predicted"/>
<organism evidence="2">
    <name type="scientific">viral metagenome</name>
    <dbReference type="NCBI Taxonomy" id="1070528"/>
    <lineage>
        <taxon>unclassified sequences</taxon>
        <taxon>metagenomes</taxon>
        <taxon>organismal metagenomes</taxon>
    </lineage>
</organism>
<reference evidence="2" key="1">
    <citation type="submission" date="2020-03" db="EMBL/GenBank/DDBJ databases">
        <title>The deep terrestrial virosphere.</title>
        <authorList>
            <person name="Holmfeldt K."/>
            <person name="Nilsson E."/>
            <person name="Simone D."/>
            <person name="Lopez-Fernandez M."/>
            <person name="Wu X."/>
            <person name="de Brujin I."/>
            <person name="Lundin D."/>
            <person name="Andersson A."/>
            <person name="Bertilsson S."/>
            <person name="Dopson M."/>
        </authorList>
    </citation>
    <scope>NUCLEOTIDE SEQUENCE</scope>
    <source>
        <strain evidence="2">MM415B03842</strain>
    </source>
</reference>
<accession>A0A6M3LNL8</accession>
<evidence type="ECO:0000313" key="2">
    <source>
        <dbReference type="EMBL" id="QJA94498.1"/>
    </source>
</evidence>
<dbReference type="AlphaFoldDB" id="A0A6M3LNL8"/>
<keyword evidence="1" id="KW-0472">Membrane</keyword>
<keyword evidence="1" id="KW-1133">Transmembrane helix</keyword>
<protein>
    <submittedName>
        <fullName evidence="2">Uncharacterized protein</fullName>
    </submittedName>
</protein>
<feature type="transmembrane region" description="Helical" evidence="1">
    <location>
        <begin position="56"/>
        <end position="74"/>
    </location>
</feature>
<keyword evidence="1" id="KW-0812">Transmembrane</keyword>
<name>A0A6M3LNL8_9ZZZZ</name>
<gene>
    <name evidence="2" type="ORF">MM415B03842_0003</name>
</gene>
<sequence>MSELETRIAGCELAIKEQARDIEQVSLSIEEIRDNHLPHMEARLEKKIDNGIRRSMVVYGIGVAVIGIIVACVGG</sequence>
<evidence type="ECO:0000256" key="1">
    <source>
        <dbReference type="SAM" id="Phobius"/>
    </source>
</evidence>